<evidence type="ECO:0000256" key="4">
    <source>
        <dbReference type="PROSITE-ProRule" id="PRU00175"/>
    </source>
</evidence>
<dbReference type="VEuPathDB" id="FungiDB:GVI51_G03421"/>
<dbReference type="Proteomes" id="UP000054886">
    <property type="component" value="Unassembled WGS sequence"/>
</dbReference>
<dbReference type="GO" id="GO:0008270">
    <property type="term" value="F:zinc ion binding"/>
    <property type="evidence" value="ECO:0007669"/>
    <property type="project" value="UniProtKB-KW"/>
</dbReference>
<dbReference type="InterPro" id="IPR049627">
    <property type="entry name" value="SLX8"/>
</dbReference>
<evidence type="ECO:0000313" key="7">
    <source>
        <dbReference type="EMBL" id="KTB07647.1"/>
    </source>
</evidence>
<evidence type="ECO:0000313" key="8">
    <source>
        <dbReference type="Proteomes" id="UP000054886"/>
    </source>
</evidence>
<dbReference type="GO" id="GO:0016567">
    <property type="term" value="P:protein ubiquitination"/>
    <property type="evidence" value="ECO:0007669"/>
    <property type="project" value="UniProtKB-UniPathway"/>
</dbReference>
<dbReference type="Gene3D" id="3.30.40.10">
    <property type="entry name" value="Zinc/RING finger domain, C3HC4 (zinc finger)"/>
    <property type="match status" value="1"/>
</dbReference>
<dbReference type="AlphaFoldDB" id="A0A0W0D5T4"/>
<protein>
    <submittedName>
        <fullName evidence="7">E3 ubiquitin-protein ligase complex SLX5-SLX8 subunit SLX8</fullName>
    </submittedName>
</protein>
<dbReference type="InterPro" id="IPR018957">
    <property type="entry name" value="Znf_C3HC4_RING-type"/>
</dbReference>
<dbReference type="PROSITE" id="PS50089">
    <property type="entry name" value="ZF_RING_2"/>
    <property type="match status" value="1"/>
</dbReference>
<proteinExistence type="predicted"/>
<comment type="caution">
    <text evidence="7">The sequence shown here is derived from an EMBL/GenBank/DDBJ whole genome shotgun (WGS) entry which is preliminary data.</text>
</comment>
<dbReference type="SUPFAM" id="SSF57850">
    <property type="entry name" value="RING/U-box"/>
    <property type="match status" value="1"/>
</dbReference>
<reference evidence="7 8" key="1">
    <citation type="submission" date="2015-10" db="EMBL/GenBank/DDBJ databases">
        <title>Draft genomes sequences of Candida glabrata isolates 1A, 1B, 2A, 2B, 3A and 3B.</title>
        <authorList>
            <person name="Haavelsrud O.E."/>
            <person name="Gaustad P."/>
        </authorList>
    </citation>
    <scope>NUCLEOTIDE SEQUENCE [LARGE SCALE GENOMIC DNA]</scope>
    <source>
        <strain evidence="7">910700640</strain>
    </source>
</reference>
<sequence length="210" mass="23801">MAKSESGEHAGSVPTDGNDSDGSITVIREERSNSDFGSEMINMLQDDEDSQRETSVSEDQIETDLDIEHSPKKRSHASMEGEGSDYDDDDDDLEVTNMNKRRNADLTPETINLEAEEQQVVEIPDEEANDEESKKREYKRVRDYKCPICFEPPDVAIMTPCGHVFCCECLFQMVNNSRTPRKGGVCALCRKTINMKQIKMLVLRKVQKKT</sequence>
<dbReference type="InterPro" id="IPR001841">
    <property type="entry name" value="Znf_RING"/>
</dbReference>
<dbReference type="PROSITE" id="PS00518">
    <property type="entry name" value="ZF_RING_1"/>
    <property type="match status" value="1"/>
</dbReference>
<evidence type="ECO:0000256" key="3">
    <source>
        <dbReference type="ARBA" id="ARBA00022833"/>
    </source>
</evidence>
<dbReference type="GO" id="GO:0140082">
    <property type="term" value="F:SUMO-ubiquitin ligase activity"/>
    <property type="evidence" value="ECO:0007669"/>
    <property type="project" value="TreeGrafter"/>
</dbReference>
<dbReference type="PANTHER" id="PTHR47094">
    <property type="entry name" value="ELFLESS, ISOFORM B"/>
    <property type="match status" value="1"/>
</dbReference>
<dbReference type="PANTHER" id="PTHR47094:SF1">
    <property type="entry name" value="RING-TYPE E3 UBIQUITIN TRANSFERASE"/>
    <property type="match status" value="1"/>
</dbReference>
<accession>A0A0W0D5T4</accession>
<dbReference type="InterPro" id="IPR017907">
    <property type="entry name" value="Znf_RING_CS"/>
</dbReference>
<dbReference type="GO" id="GO:0006511">
    <property type="term" value="P:ubiquitin-dependent protein catabolic process"/>
    <property type="evidence" value="ECO:0007669"/>
    <property type="project" value="TreeGrafter"/>
</dbReference>
<keyword evidence="3" id="KW-0862">Zinc</keyword>
<dbReference type="InterPro" id="IPR013083">
    <property type="entry name" value="Znf_RING/FYVE/PHD"/>
</dbReference>
<keyword evidence="2 4" id="KW-0863">Zinc-finger</keyword>
<dbReference type="Pfam" id="PF00097">
    <property type="entry name" value="zf-C3HC4"/>
    <property type="match status" value="1"/>
</dbReference>
<dbReference type="GO" id="GO:0061630">
    <property type="term" value="F:ubiquitin protein ligase activity"/>
    <property type="evidence" value="ECO:0007669"/>
    <property type="project" value="InterPro"/>
</dbReference>
<organism evidence="7 8">
    <name type="scientific">Candida glabrata</name>
    <name type="common">Yeast</name>
    <name type="synonym">Torulopsis glabrata</name>
    <dbReference type="NCBI Taxonomy" id="5478"/>
    <lineage>
        <taxon>Eukaryota</taxon>
        <taxon>Fungi</taxon>
        <taxon>Dikarya</taxon>
        <taxon>Ascomycota</taxon>
        <taxon>Saccharomycotina</taxon>
        <taxon>Saccharomycetes</taxon>
        <taxon>Saccharomycetales</taxon>
        <taxon>Saccharomycetaceae</taxon>
        <taxon>Nakaseomyces</taxon>
    </lineage>
</organism>
<dbReference type="EMBL" id="LLZZ01000107">
    <property type="protein sequence ID" value="KTB07647.1"/>
    <property type="molecule type" value="Genomic_DNA"/>
</dbReference>
<dbReference type="SMART" id="SM00184">
    <property type="entry name" value="RING"/>
    <property type="match status" value="1"/>
</dbReference>
<keyword evidence="1" id="KW-0479">Metal-binding</keyword>
<evidence type="ECO:0000256" key="5">
    <source>
        <dbReference type="SAM" id="MobiDB-lite"/>
    </source>
</evidence>
<evidence type="ECO:0000256" key="1">
    <source>
        <dbReference type="ARBA" id="ARBA00022723"/>
    </source>
</evidence>
<gene>
    <name evidence="7" type="ORF">AO440_001633</name>
</gene>
<dbReference type="PhylomeDB" id="A0A0W0D5T4"/>
<dbReference type="VEuPathDB" id="FungiDB:GWK60_G03421"/>
<feature type="region of interest" description="Disordered" evidence="5">
    <location>
        <begin position="1"/>
        <end position="90"/>
    </location>
</feature>
<dbReference type="UniPathway" id="UPA00143"/>
<dbReference type="VEuPathDB" id="FungiDB:B1J91_G03553g"/>
<dbReference type="VEuPathDB" id="FungiDB:CAGL0G03553g"/>
<dbReference type="GO" id="GO:0032183">
    <property type="term" value="F:SUMO binding"/>
    <property type="evidence" value="ECO:0007669"/>
    <property type="project" value="TreeGrafter"/>
</dbReference>
<evidence type="ECO:0000259" key="6">
    <source>
        <dbReference type="PROSITE" id="PS50089"/>
    </source>
</evidence>
<feature type="domain" description="RING-type" evidence="6">
    <location>
        <begin position="146"/>
        <end position="190"/>
    </location>
</feature>
<dbReference type="GO" id="GO:0033768">
    <property type="term" value="C:SUMO-targeted ubiquitin ligase complex"/>
    <property type="evidence" value="ECO:0007669"/>
    <property type="project" value="TreeGrafter"/>
</dbReference>
<evidence type="ECO:0000256" key="2">
    <source>
        <dbReference type="ARBA" id="ARBA00022771"/>
    </source>
</evidence>
<name>A0A0W0D5T4_CANGB</name>